<keyword evidence="10" id="KW-1185">Reference proteome</keyword>
<dbReference type="InterPro" id="IPR035906">
    <property type="entry name" value="MetI-like_sf"/>
</dbReference>
<dbReference type="GO" id="GO:0055085">
    <property type="term" value="P:transmembrane transport"/>
    <property type="evidence" value="ECO:0007669"/>
    <property type="project" value="InterPro"/>
</dbReference>
<evidence type="ECO:0000256" key="7">
    <source>
        <dbReference type="RuleBase" id="RU363032"/>
    </source>
</evidence>
<evidence type="ECO:0000256" key="5">
    <source>
        <dbReference type="ARBA" id="ARBA00022989"/>
    </source>
</evidence>
<dbReference type="InterPro" id="IPR000515">
    <property type="entry name" value="MetI-like"/>
</dbReference>
<dbReference type="KEGG" id="ccb:Clocel_1355"/>
<evidence type="ECO:0000259" key="8">
    <source>
        <dbReference type="PROSITE" id="PS50928"/>
    </source>
</evidence>
<accession>D9SVI4</accession>
<evidence type="ECO:0000256" key="6">
    <source>
        <dbReference type="ARBA" id="ARBA00023136"/>
    </source>
</evidence>
<sequence>METKDKILLNADSKIDKELFARLSPEEQVPEEVIRPSVTYWRDVWKRLRRNKIALTGLIFIIVITLLSIFVPMLSSQGYSDNNLALTNKGPSLKHWFGTDKLGRDMFVRVFYGARYSLIIGFVASILNLIIGVVYGGIAGYCGGRVDTIMMRIVDIIYSIPMTIYVILLMVVLNGDPLINIIIALAISYWLSMARIVRGEILQLKQQEFVLAARALGGSGRRILFKHLIPNCLGPIIVTLTLQIPSAIFTEAFLSFIGLGIVPPKASWGTLANDAIETLKVAPYQLFFPALAISLTMLAFNLLGDGLTDALDPKMKG</sequence>
<feature type="transmembrane region" description="Helical" evidence="7">
    <location>
        <begin position="282"/>
        <end position="304"/>
    </location>
</feature>
<evidence type="ECO:0000313" key="10">
    <source>
        <dbReference type="Proteomes" id="UP000002730"/>
    </source>
</evidence>
<dbReference type="Gene3D" id="1.10.3720.10">
    <property type="entry name" value="MetI-like"/>
    <property type="match status" value="1"/>
</dbReference>
<dbReference type="EMBL" id="CP002160">
    <property type="protein sequence ID" value="ADL51108.1"/>
    <property type="molecule type" value="Genomic_DNA"/>
</dbReference>
<feature type="transmembrane region" description="Helical" evidence="7">
    <location>
        <begin position="232"/>
        <end position="262"/>
    </location>
</feature>
<dbReference type="Pfam" id="PF00528">
    <property type="entry name" value="BPD_transp_1"/>
    <property type="match status" value="1"/>
</dbReference>
<keyword evidence="3" id="KW-1003">Cell membrane</keyword>
<feature type="transmembrane region" description="Helical" evidence="7">
    <location>
        <begin position="53"/>
        <end position="74"/>
    </location>
</feature>
<keyword evidence="6 7" id="KW-0472">Membrane</keyword>
<comment type="subcellular location">
    <subcellularLocation>
        <location evidence="1 7">Cell membrane</location>
        <topology evidence="1 7">Multi-pass membrane protein</topology>
    </subcellularLocation>
</comment>
<dbReference type="eggNOG" id="COG1173">
    <property type="taxonomic scope" value="Bacteria"/>
</dbReference>
<reference evidence="9 10" key="1">
    <citation type="submission" date="2010-08" db="EMBL/GenBank/DDBJ databases">
        <title>Complete sequence of Clostridium cellulovorans 743B.</title>
        <authorList>
            <consortium name="US DOE Joint Genome Institute"/>
            <person name="Lucas S."/>
            <person name="Copeland A."/>
            <person name="Lapidus A."/>
            <person name="Cheng J.-F."/>
            <person name="Bruce D."/>
            <person name="Goodwin L."/>
            <person name="Pitluck S."/>
            <person name="Chertkov O."/>
            <person name="Detter J.C."/>
            <person name="Han C."/>
            <person name="Tapia R."/>
            <person name="Land M."/>
            <person name="Hauser L."/>
            <person name="Chang Y.-J."/>
            <person name="Jeffries C."/>
            <person name="Kyrpides N."/>
            <person name="Ivanova N."/>
            <person name="Mikhailova N."/>
            <person name="Hemme C.L."/>
            <person name="Woyke T."/>
        </authorList>
    </citation>
    <scope>NUCLEOTIDE SEQUENCE [LARGE SCALE GENOMIC DNA]</scope>
    <source>
        <strain evidence="10">ATCC 35296 / DSM 3052 / OCM 3 / 743B</strain>
    </source>
</reference>
<gene>
    <name evidence="9" type="ordered locus">Clocel_1355</name>
</gene>
<dbReference type="InterPro" id="IPR050366">
    <property type="entry name" value="BP-dependent_transpt_permease"/>
</dbReference>
<dbReference type="InterPro" id="IPR025966">
    <property type="entry name" value="OppC_N"/>
</dbReference>
<organism evidence="9 10">
    <name type="scientific">Clostridium cellulovorans (strain ATCC 35296 / DSM 3052 / OCM 3 / 743B)</name>
    <dbReference type="NCBI Taxonomy" id="573061"/>
    <lineage>
        <taxon>Bacteria</taxon>
        <taxon>Bacillati</taxon>
        <taxon>Bacillota</taxon>
        <taxon>Clostridia</taxon>
        <taxon>Eubacteriales</taxon>
        <taxon>Clostridiaceae</taxon>
        <taxon>Clostridium</taxon>
    </lineage>
</organism>
<feature type="transmembrane region" description="Helical" evidence="7">
    <location>
        <begin position="116"/>
        <end position="141"/>
    </location>
</feature>
<evidence type="ECO:0000256" key="1">
    <source>
        <dbReference type="ARBA" id="ARBA00004651"/>
    </source>
</evidence>
<feature type="domain" description="ABC transmembrane type-1" evidence="8">
    <location>
        <begin position="114"/>
        <end position="304"/>
    </location>
</feature>
<dbReference type="Proteomes" id="UP000002730">
    <property type="component" value="Chromosome"/>
</dbReference>
<name>D9SVI4_CLOC7</name>
<dbReference type="PANTHER" id="PTHR43386">
    <property type="entry name" value="OLIGOPEPTIDE TRANSPORT SYSTEM PERMEASE PROTEIN APPC"/>
    <property type="match status" value="1"/>
</dbReference>
<dbReference type="PROSITE" id="PS50928">
    <property type="entry name" value="ABC_TM1"/>
    <property type="match status" value="1"/>
</dbReference>
<dbReference type="Pfam" id="PF12911">
    <property type="entry name" value="OppC_N"/>
    <property type="match status" value="1"/>
</dbReference>
<dbReference type="AlphaFoldDB" id="D9SVI4"/>
<proteinExistence type="inferred from homology"/>
<comment type="similarity">
    <text evidence="7">Belongs to the binding-protein-dependent transport system permease family.</text>
</comment>
<evidence type="ECO:0000256" key="2">
    <source>
        <dbReference type="ARBA" id="ARBA00022448"/>
    </source>
</evidence>
<dbReference type="STRING" id="573061.Clocel_1355"/>
<dbReference type="CDD" id="cd06261">
    <property type="entry name" value="TM_PBP2"/>
    <property type="match status" value="1"/>
</dbReference>
<dbReference type="OrthoDB" id="9783218at2"/>
<feature type="transmembrane region" description="Helical" evidence="7">
    <location>
        <begin position="153"/>
        <end position="172"/>
    </location>
</feature>
<dbReference type="RefSeq" id="WP_010076028.1">
    <property type="nucleotide sequence ID" value="NC_014393.1"/>
</dbReference>
<dbReference type="PANTHER" id="PTHR43386:SF22">
    <property type="entry name" value="OLIGOPEPTIDE TRANSPORT SYSTEM PERMEASE PROTEIN OPPC"/>
    <property type="match status" value="1"/>
</dbReference>
<evidence type="ECO:0000313" key="9">
    <source>
        <dbReference type="EMBL" id="ADL51108.1"/>
    </source>
</evidence>
<keyword evidence="5 7" id="KW-1133">Transmembrane helix</keyword>
<dbReference type="GO" id="GO:0005886">
    <property type="term" value="C:plasma membrane"/>
    <property type="evidence" value="ECO:0007669"/>
    <property type="project" value="UniProtKB-SubCell"/>
</dbReference>
<evidence type="ECO:0000256" key="4">
    <source>
        <dbReference type="ARBA" id="ARBA00022692"/>
    </source>
</evidence>
<protein>
    <submittedName>
        <fullName evidence="9">Binding-protein-dependent transport systems inner membrane component</fullName>
    </submittedName>
</protein>
<evidence type="ECO:0000256" key="3">
    <source>
        <dbReference type="ARBA" id="ARBA00022475"/>
    </source>
</evidence>
<dbReference type="SUPFAM" id="SSF161098">
    <property type="entry name" value="MetI-like"/>
    <property type="match status" value="1"/>
</dbReference>
<keyword evidence="4 7" id="KW-0812">Transmembrane</keyword>
<feature type="transmembrane region" description="Helical" evidence="7">
    <location>
        <begin position="178"/>
        <end position="197"/>
    </location>
</feature>
<keyword evidence="2 7" id="KW-0813">Transport</keyword>
<dbReference type="HOGENOM" id="CLU_028518_1_0_9"/>